<proteinExistence type="predicted"/>
<dbReference type="Proteomes" id="UP000095085">
    <property type="component" value="Unassembled WGS sequence"/>
</dbReference>
<dbReference type="OrthoDB" id="4096963at2759"/>
<feature type="compositionally biased region" description="Basic and acidic residues" evidence="1">
    <location>
        <begin position="216"/>
        <end position="226"/>
    </location>
</feature>
<dbReference type="AlphaFoldDB" id="A0A1E4RFK2"/>
<feature type="compositionally biased region" description="Basic and acidic residues" evidence="1">
    <location>
        <begin position="664"/>
        <end position="688"/>
    </location>
</feature>
<feature type="compositionally biased region" description="Polar residues" evidence="1">
    <location>
        <begin position="160"/>
        <end position="170"/>
    </location>
</feature>
<name>A0A1E4RFK2_9ASCO</name>
<feature type="compositionally biased region" description="Basic and acidic residues" evidence="1">
    <location>
        <begin position="380"/>
        <end position="389"/>
    </location>
</feature>
<accession>A0A1E4RFK2</accession>
<dbReference type="EMBL" id="KV454543">
    <property type="protein sequence ID" value="ODV65996.1"/>
    <property type="molecule type" value="Genomic_DNA"/>
</dbReference>
<dbReference type="GeneID" id="30998197"/>
<protein>
    <submittedName>
        <fullName evidence="2">Uncharacterized protein</fullName>
    </submittedName>
</protein>
<feature type="region of interest" description="Disordered" evidence="1">
    <location>
        <begin position="467"/>
        <end position="530"/>
    </location>
</feature>
<gene>
    <name evidence="2" type="ORF">HYPBUDRAFT_7321</name>
</gene>
<feature type="region of interest" description="Disordered" evidence="1">
    <location>
        <begin position="1"/>
        <end position="455"/>
    </location>
</feature>
<keyword evidence="3" id="KW-1185">Reference proteome</keyword>
<feature type="compositionally biased region" description="Polar residues" evidence="1">
    <location>
        <begin position="318"/>
        <end position="347"/>
    </location>
</feature>
<feature type="region of interest" description="Disordered" evidence="1">
    <location>
        <begin position="553"/>
        <end position="697"/>
    </location>
</feature>
<feature type="compositionally biased region" description="Basic and acidic residues" evidence="1">
    <location>
        <begin position="553"/>
        <end position="584"/>
    </location>
</feature>
<evidence type="ECO:0000256" key="1">
    <source>
        <dbReference type="SAM" id="MobiDB-lite"/>
    </source>
</evidence>
<dbReference type="STRING" id="984485.A0A1E4RFK2"/>
<feature type="compositionally biased region" description="Basic and acidic residues" evidence="1">
    <location>
        <begin position="281"/>
        <end position="298"/>
    </location>
</feature>
<feature type="compositionally biased region" description="Basic and acidic residues" evidence="1">
    <location>
        <begin position="640"/>
        <end position="655"/>
    </location>
</feature>
<evidence type="ECO:0000313" key="2">
    <source>
        <dbReference type="EMBL" id="ODV65996.1"/>
    </source>
</evidence>
<feature type="compositionally biased region" description="Polar residues" evidence="1">
    <location>
        <begin position="202"/>
        <end position="213"/>
    </location>
</feature>
<feature type="compositionally biased region" description="Polar residues" evidence="1">
    <location>
        <begin position="603"/>
        <end position="616"/>
    </location>
</feature>
<feature type="compositionally biased region" description="Basic and acidic residues" evidence="1">
    <location>
        <begin position="482"/>
        <end position="496"/>
    </location>
</feature>
<sequence length="733" mass="79780">MLLPPSVPTVPKRPKKLTDSTPTNLKTESSDNLNASSSNPDEPVIPKRPSKTKKSESFSAQPIASSPVAEPSAEEPIADSSSSQLDSKKDSDQSDQGSTPPIPNRPAKDKNNNSNDEPESVLNSQQEDSNSDSELEGDITPGNSNTKITFKDEVDEDDYNANNTDTSSFNDDVETVLQDRDTEGGSYIESQPDVHDGVAPTVDSNNSNESTNIEPKAIDQLEKSVDHGSQSIDEASKDVNSEGPDIEQSNKEIPDIEQSIEKVTHEQTTDEKLTLNDNDDISDKIESSKPSETKDLTKPDTPVIPSRPKKSSTEESIETPQMPSSRPSKSKVNSQEPEPENTTTPAISSRPRPKAKSSSELTPVESKSVDKSESPVVPGRPEKPSEDSLSRASPQLSDAKPKAPPPKPKKLSSKIAAFQQMFNQEKKEDLDSEKEDSNVSKPSPVTRGKLSSDKMKFAESLKGMMGKGVALPGMTNPNIPTKSEESLVEDFKKDEEVSTSTDSEIKPISNRPSRAKGPRGKRLPNSLKKPLNVEVEPRFKLIVEDLWDLKFEPKVDTVESTEDLAKSSEEETTFKDTDSTREDLVSQDPVLISKEPISDSKESLTSIPGLKSNSESVSHEDNEEGEDSTVKPDTPTDLGIDEKVEKAGNEESVKPDEDELESLDDAKIDEVPENNEDRTTEAASKETADPIQGEKGVDLLKTVVDEYLADEGLTQTPGSEDEMSDKITQGASN</sequence>
<reference evidence="3" key="1">
    <citation type="submission" date="2016-05" db="EMBL/GenBank/DDBJ databases">
        <title>Comparative genomics of biotechnologically important yeasts.</title>
        <authorList>
            <consortium name="DOE Joint Genome Institute"/>
            <person name="Riley R."/>
            <person name="Haridas S."/>
            <person name="Wolfe K.H."/>
            <person name="Lopes M.R."/>
            <person name="Hittinger C.T."/>
            <person name="Goker M."/>
            <person name="Salamov A."/>
            <person name="Wisecaver J."/>
            <person name="Long T.M."/>
            <person name="Aerts A.L."/>
            <person name="Barry K."/>
            <person name="Choi C."/>
            <person name="Clum A."/>
            <person name="Coughlan A.Y."/>
            <person name="Deshpande S."/>
            <person name="Douglass A.P."/>
            <person name="Hanson S.J."/>
            <person name="Klenk H.-P."/>
            <person name="Labutti K."/>
            <person name="Lapidus A."/>
            <person name="Lindquist E."/>
            <person name="Lipzen A."/>
            <person name="Meier-Kolthoff J.P."/>
            <person name="Ohm R.A."/>
            <person name="Otillar R.P."/>
            <person name="Pangilinan J."/>
            <person name="Peng Y."/>
            <person name="Rokas A."/>
            <person name="Rosa C.A."/>
            <person name="Scheuner C."/>
            <person name="Sibirny A.A."/>
            <person name="Slot J.C."/>
            <person name="Stielow J.B."/>
            <person name="Sun H."/>
            <person name="Kurtzman C.P."/>
            <person name="Blackwell M."/>
            <person name="Grigoriev I.V."/>
            <person name="Jeffries T.W."/>
        </authorList>
    </citation>
    <scope>NUCLEOTIDE SEQUENCE [LARGE SCALE GENOMIC DNA]</scope>
    <source>
        <strain evidence="3">NRRL Y-1933</strain>
    </source>
</reference>
<feature type="compositionally biased region" description="Basic residues" evidence="1">
    <location>
        <begin position="513"/>
        <end position="522"/>
    </location>
</feature>
<evidence type="ECO:0000313" key="3">
    <source>
        <dbReference type="Proteomes" id="UP000095085"/>
    </source>
</evidence>
<feature type="compositionally biased region" description="Polar residues" evidence="1">
    <location>
        <begin position="19"/>
        <end position="40"/>
    </location>
</feature>
<feature type="region of interest" description="Disordered" evidence="1">
    <location>
        <begin position="710"/>
        <end position="733"/>
    </location>
</feature>
<organism evidence="2 3">
    <name type="scientific">Hyphopichia burtonii NRRL Y-1933</name>
    <dbReference type="NCBI Taxonomy" id="984485"/>
    <lineage>
        <taxon>Eukaryota</taxon>
        <taxon>Fungi</taxon>
        <taxon>Dikarya</taxon>
        <taxon>Ascomycota</taxon>
        <taxon>Saccharomycotina</taxon>
        <taxon>Pichiomycetes</taxon>
        <taxon>Debaryomycetaceae</taxon>
        <taxon>Hyphopichia</taxon>
    </lineage>
</organism>
<feature type="compositionally biased region" description="Basic and acidic residues" evidence="1">
    <location>
        <begin position="248"/>
        <end position="274"/>
    </location>
</feature>
<dbReference type="RefSeq" id="XP_020075063.1">
    <property type="nucleotide sequence ID" value="XM_020223648.1"/>
</dbReference>